<name>A0A8H5WPB9_FUSHE</name>
<dbReference type="OrthoDB" id="5052600at2759"/>
<gene>
    <name evidence="4" type="ORF">FHETE_5934</name>
</gene>
<accession>A0A8H5WPB9</accession>
<feature type="compositionally biased region" description="Polar residues" evidence="1">
    <location>
        <begin position="572"/>
        <end position="623"/>
    </location>
</feature>
<dbReference type="EMBL" id="JAAGWQ010000103">
    <property type="protein sequence ID" value="KAF5667231.1"/>
    <property type="molecule type" value="Genomic_DNA"/>
</dbReference>
<dbReference type="AlphaFoldDB" id="A0A8H5WPB9"/>
<protein>
    <recommendedName>
        <fullName evidence="3">DUF7908 domain-containing protein</fullName>
    </recommendedName>
</protein>
<feature type="compositionally biased region" description="Low complexity" evidence="1">
    <location>
        <begin position="624"/>
        <end position="646"/>
    </location>
</feature>
<feature type="compositionally biased region" description="Polar residues" evidence="1">
    <location>
        <begin position="58"/>
        <end position="82"/>
    </location>
</feature>
<evidence type="ECO:0000259" key="3">
    <source>
        <dbReference type="Pfam" id="PF25485"/>
    </source>
</evidence>
<reference evidence="4 5" key="1">
    <citation type="submission" date="2020-05" db="EMBL/GenBank/DDBJ databases">
        <title>Identification and distribution of gene clusters putatively required for synthesis of sphingolipid metabolism inhibitors in phylogenetically diverse species of the filamentous fungus Fusarium.</title>
        <authorList>
            <person name="Kim H.-S."/>
            <person name="Busman M."/>
            <person name="Brown D.W."/>
            <person name="Divon H."/>
            <person name="Uhlig S."/>
            <person name="Proctor R.H."/>
        </authorList>
    </citation>
    <scope>NUCLEOTIDE SEQUENCE [LARGE SCALE GENOMIC DNA]</scope>
    <source>
        <strain evidence="4 5">NRRL 20693</strain>
    </source>
</reference>
<evidence type="ECO:0000313" key="4">
    <source>
        <dbReference type="EMBL" id="KAF5667231.1"/>
    </source>
</evidence>
<feature type="region of interest" description="Disordered" evidence="1">
    <location>
        <begin position="55"/>
        <end position="82"/>
    </location>
</feature>
<feature type="compositionally biased region" description="Polar residues" evidence="1">
    <location>
        <begin position="307"/>
        <end position="328"/>
    </location>
</feature>
<comment type="caution">
    <text evidence="4">The sequence shown here is derived from an EMBL/GenBank/DDBJ whole genome shotgun (WGS) entry which is preliminary data.</text>
</comment>
<feature type="compositionally biased region" description="Polar residues" evidence="1">
    <location>
        <begin position="342"/>
        <end position="358"/>
    </location>
</feature>
<evidence type="ECO:0000256" key="1">
    <source>
        <dbReference type="SAM" id="MobiDB-lite"/>
    </source>
</evidence>
<organism evidence="4 5">
    <name type="scientific">Fusarium heterosporum</name>
    <dbReference type="NCBI Taxonomy" id="42747"/>
    <lineage>
        <taxon>Eukaryota</taxon>
        <taxon>Fungi</taxon>
        <taxon>Dikarya</taxon>
        <taxon>Ascomycota</taxon>
        <taxon>Pezizomycotina</taxon>
        <taxon>Sordariomycetes</taxon>
        <taxon>Hypocreomycetidae</taxon>
        <taxon>Hypocreales</taxon>
        <taxon>Nectriaceae</taxon>
        <taxon>Fusarium</taxon>
        <taxon>Fusarium heterosporum species complex</taxon>
    </lineage>
</organism>
<dbReference type="Proteomes" id="UP000567885">
    <property type="component" value="Unassembled WGS sequence"/>
</dbReference>
<keyword evidence="2" id="KW-0732">Signal</keyword>
<proteinExistence type="predicted"/>
<feature type="compositionally biased region" description="Low complexity" evidence="1">
    <location>
        <begin position="411"/>
        <end position="571"/>
    </location>
</feature>
<keyword evidence="5" id="KW-1185">Reference proteome</keyword>
<dbReference type="InterPro" id="IPR057230">
    <property type="entry name" value="DUF7908"/>
</dbReference>
<feature type="chain" id="PRO_5034626382" description="DUF7908 domain-containing protein" evidence="2">
    <location>
        <begin position="21"/>
        <end position="845"/>
    </location>
</feature>
<sequence>MKRHAIAVTLLGNIVNTILASAEIGKIKHEDQGPETYCLTYLSTYLVPVSMRTELPRPSSNTSKSDSFPSLPSPESTFGVTTLDSPDYTAISTERSNSFSSLSTSEISVATTAIDSSVTRGTSSASFSSLSPSESSALVTTIDSSVTQETSSAPSSVSTSVVTDPPGQRVIFGIVPSAGTRKRDLGGFVGDGSPDVCTFATTFTLGEGRLFAGRQPVAYVGGDFQPLQSSSVTPGDAITTTFSNDGGILRFANPSLPGGQAGFCQTPSDGQIYLTFTSQPSGCEPVTLSIYGVERCINGRIDGLETSVTTSERARTTDQSSTGASQSTETDEGTSTRDTSRVESSISATLVSTLSIEPTKTDSSSISTSLQSTLETSKSSSSSLTSTVSIESEAQTVLPTIATTSSVGEATSTEKSSSSTDIPSSTNVPESTDTSESSSTSAASLDKTSSTTEISSSTEISSTSEISEISTSSTATLSETSTATDMSSSTQISSSAETSSSTDVSELSTTSTDTVDGTTSSTDIVEPSSTTTTNEDTTTAAETAETSLTTDTEDSSTVPTSTAEGSETSTSIDETQSSTVATSANQDTTTTEEVLETSATTDNIDTSTAPTSTAGVTTLAETSETTVPPTTTIETTADTPDTTATAVGTTTGILSRRNVARNGGFATPAPDPADGIIGFDTEGEATHRSGDCHQGAGTSDNNCVALKATEGSKRGLETFAGISQRLMSLNPSTTKLYTVQFYYATTSVGRSQTCTVGANLGDQQFYSHDLFGSGSVGKQWNRVLRTVRADSEDADLRISMACTGRGEATIYIDSIFVSNEVTPNDIDLVHLDFGDDDVHLFEHSI</sequence>
<feature type="domain" description="DUF7908" evidence="3">
    <location>
        <begin position="174"/>
        <end position="293"/>
    </location>
</feature>
<dbReference type="Pfam" id="PF25485">
    <property type="entry name" value="DUF7908"/>
    <property type="match status" value="1"/>
</dbReference>
<feature type="compositionally biased region" description="Low complexity" evidence="1">
    <location>
        <begin position="361"/>
        <end position="393"/>
    </location>
</feature>
<evidence type="ECO:0000313" key="5">
    <source>
        <dbReference type="Proteomes" id="UP000567885"/>
    </source>
</evidence>
<evidence type="ECO:0000256" key="2">
    <source>
        <dbReference type="SAM" id="SignalP"/>
    </source>
</evidence>
<feature type="signal peptide" evidence="2">
    <location>
        <begin position="1"/>
        <end position="20"/>
    </location>
</feature>
<feature type="region of interest" description="Disordered" evidence="1">
    <location>
        <begin position="307"/>
        <end position="646"/>
    </location>
</feature>
<feature type="compositionally biased region" description="Polar residues" evidence="1">
    <location>
        <begin position="394"/>
        <end position="410"/>
    </location>
</feature>